<evidence type="ECO:0000313" key="2">
    <source>
        <dbReference type="Proteomes" id="UP000604046"/>
    </source>
</evidence>
<keyword evidence="2" id="KW-1185">Reference proteome</keyword>
<protein>
    <submittedName>
        <fullName evidence="1">NovP protein</fullName>
    </submittedName>
</protein>
<comment type="caution">
    <text evidence="1">The sequence shown here is derived from an EMBL/GenBank/DDBJ whole genome shotgun (WGS) entry which is preliminary data.</text>
</comment>
<reference evidence="1" key="1">
    <citation type="submission" date="2021-02" db="EMBL/GenBank/DDBJ databases">
        <authorList>
            <person name="Dougan E. K."/>
            <person name="Rhodes N."/>
            <person name="Thang M."/>
            <person name="Chan C."/>
        </authorList>
    </citation>
    <scope>NUCLEOTIDE SEQUENCE</scope>
</reference>
<dbReference type="Pfam" id="PF05711">
    <property type="entry name" value="TylF"/>
    <property type="match status" value="1"/>
</dbReference>
<organism evidence="1 2">
    <name type="scientific">Symbiodinium natans</name>
    <dbReference type="NCBI Taxonomy" id="878477"/>
    <lineage>
        <taxon>Eukaryota</taxon>
        <taxon>Sar</taxon>
        <taxon>Alveolata</taxon>
        <taxon>Dinophyceae</taxon>
        <taxon>Suessiales</taxon>
        <taxon>Symbiodiniaceae</taxon>
        <taxon>Symbiodinium</taxon>
    </lineage>
</organism>
<dbReference type="AlphaFoldDB" id="A0A812RMA3"/>
<dbReference type="OrthoDB" id="198715at2759"/>
<sequence>TLGSLSMAALVWWSRWRSYPQTLGLEAQRHQLLAADTAADVQRCTAVGRGNVSASDFWAIASSVAEGYPVAYHKYLRLLALSLTGSLPTINAVGKKTWLARSCGNDWPKTGYTMVGFARLKNIAKLVLDVVSNGIQGDFAELGVWRGGSCVFAKALFDVLGETERGVHLFDVFAPLENYRGSQDFLAVDQKMVERSFDVFGVRDEGVQFHKGLFKDSLKKFAEESDSSKLAIAILRIDANFHDSYQDALYYMYDFIPVGGFVIFDDIMTHPAAMNAWKEFKQDQNLDETPIQIDKHSAYFQKKKAIKVDRSKMRPFTDANK</sequence>
<gene>
    <name evidence="1" type="primary">novP</name>
    <name evidence="1" type="ORF">SNAT2548_LOCUS24243</name>
</gene>
<name>A0A812RMA3_9DINO</name>
<dbReference type="PANTHER" id="PTHR40036:SF1">
    <property type="entry name" value="MACROCIN O-METHYLTRANSFERASE"/>
    <property type="match status" value="1"/>
</dbReference>
<proteinExistence type="predicted"/>
<dbReference type="EMBL" id="CAJNDS010002351">
    <property type="protein sequence ID" value="CAE7445245.1"/>
    <property type="molecule type" value="Genomic_DNA"/>
</dbReference>
<dbReference type="Gene3D" id="3.40.50.150">
    <property type="entry name" value="Vaccinia Virus protein VP39"/>
    <property type="match status" value="1"/>
</dbReference>
<evidence type="ECO:0000313" key="1">
    <source>
        <dbReference type="EMBL" id="CAE7445245.1"/>
    </source>
</evidence>
<dbReference type="Proteomes" id="UP000604046">
    <property type="component" value="Unassembled WGS sequence"/>
</dbReference>
<dbReference type="PANTHER" id="PTHR40036">
    <property type="entry name" value="MACROCIN O-METHYLTRANSFERASE"/>
    <property type="match status" value="1"/>
</dbReference>
<dbReference type="InterPro" id="IPR008884">
    <property type="entry name" value="TylF_MeTrfase"/>
</dbReference>
<accession>A0A812RMA3</accession>
<dbReference type="InterPro" id="IPR029063">
    <property type="entry name" value="SAM-dependent_MTases_sf"/>
</dbReference>
<feature type="non-terminal residue" evidence="1">
    <location>
        <position position="1"/>
    </location>
</feature>